<dbReference type="RefSeq" id="WP_302927810.1">
    <property type="nucleotide sequence ID" value="NZ_JAJEPW010000004.1"/>
</dbReference>
<gene>
    <name evidence="2" type="ORF">LKD37_02710</name>
</gene>
<organism evidence="2 3">
    <name type="scientific">Brotocaccenecus cirricatena</name>
    <dbReference type="NCBI Taxonomy" id="3064195"/>
    <lineage>
        <taxon>Bacteria</taxon>
        <taxon>Bacillati</taxon>
        <taxon>Bacillota</taxon>
        <taxon>Clostridia</taxon>
        <taxon>Eubacteriales</taxon>
        <taxon>Oscillospiraceae</taxon>
        <taxon>Brotocaccenecus</taxon>
    </lineage>
</organism>
<proteinExistence type="predicted"/>
<reference evidence="2" key="1">
    <citation type="submission" date="2021-10" db="EMBL/GenBank/DDBJ databases">
        <title>Anaerobic single-cell dispensing facilitates the cultivation of human gut bacteria.</title>
        <authorList>
            <person name="Afrizal A."/>
        </authorList>
    </citation>
    <scope>NUCLEOTIDE SEQUENCE</scope>
    <source>
        <strain evidence="2">CLA-AA-H272</strain>
    </source>
</reference>
<sequence length="592" mass="67645">MGKIKCPYCFEEFESDKVLFRANTGFTQEELDREEFTSGDVDEHKRLFVKFSQRNPDEKLDRYWTSRGGTAGYSSADPRWNMPHIDPNDADRFWEMLDPDANGVGADGLVRDQDGFAIRVYDRYSDRATLVTRLCPHCHNPLPLPNYGKYPTIFISVVGITTCGKTVYLNQLLTRLAMAMQNTGYYITENNLPDFKENVEANMPLPGSTDDSVMRRPLAVNLVDQNDRSKAFTIVFYDIAGENCVKWNDDYAKLGDQDSRNSRAKEGIASFIARADGLMFLVDPNQVPGFSAYPDVSGVNKVVGVVNQIRVALNMSQNTWADVPVAVVLTKTDEIRNQYPKGNQSPMFRPTAAVSGGLNREEYFAISHELEDYLSNNAAMILAQLGQFVRKTFCGVSAITCGVERRFVKYKNWYILDDICGRKYDELRAWIKGWNERSPEERNFYYACPVQRITSLDPKTRMPAVDPVTLEPELTSIDIDINEDITKEIASGIWTEVYADCASGRIYLNMWEIWEGINLVGFPKGAPNPRRVEDPLKWILWRLGRIGPYFQADPQPKKALLESARKYQGRLDDWMNEQRCKQERFYNGEDLQ</sequence>
<protein>
    <recommendedName>
        <fullName evidence="1">Double-GTPase 2 domain-containing protein</fullName>
    </recommendedName>
</protein>
<dbReference type="Gene3D" id="3.40.50.300">
    <property type="entry name" value="P-loop containing nucleotide triphosphate hydrolases"/>
    <property type="match status" value="1"/>
</dbReference>
<keyword evidence="3" id="KW-1185">Reference proteome</keyword>
<dbReference type="SUPFAM" id="SSF52540">
    <property type="entry name" value="P-loop containing nucleoside triphosphate hydrolases"/>
    <property type="match status" value="1"/>
</dbReference>
<dbReference type="AlphaFoldDB" id="A0AAE3ADK8"/>
<dbReference type="InterPro" id="IPR045528">
    <property type="entry name" value="DO-GTPase2"/>
</dbReference>
<name>A0AAE3ADK8_9FIRM</name>
<dbReference type="InterPro" id="IPR027417">
    <property type="entry name" value="P-loop_NTPase"/>
</dbReference>
<evidence type="ECO:0000313" key="2">
    <source>
        <dbReference type="EMBL" id="MCC2128440.1"/>
    </source>
</evidence>
<evidence type="ECO:0000259" key="1">
    <source>
        <dbReference type="Pfam" id="PF19993"/>
    </source>
</evidence>
<dbReference type="EMBL" id="JAJEPW010000004">
    <property type="protein sequence ID" value="MCC2128440.1"/>
    <property type="molecule type" value="Genomic_DNA"/>
</dbReference>
<evidence type="ECO:0000313" key="3">
    <source>
        <dbReference type="Proteomes" id="UP001199319"/>
    </source>
</evidence>
<accession>A0AAE3ADK8</accession>
<dbReference type="Proteomes" id="UP001199319">
    <property type="component" value="Unassembled WGS sequence"/>
</dbReference>
<comment type="caution">
    <text evidence="2">The sequence shown here is derived from an EMBL/GenBank/DDBJ whole genome shotgun (WGS) entry which is preliminary data.</text>
</comment>
<dbReference type="Pfam" id="PF19993">
    <property type="entry name" value="DO-GTPase2"/>
    <property type="match status" value="1"/>
</dbReference>
<feature type="domain" description="Double-GTPase 2" evidence="1">
    <location>
        <begin position="153"/>
        <end position="343"/>
    </location>
</feature>